<feature type="domain" description="YhdP central" evidence="1">
    <location>
        <begin position="5"/>
        <end position="1246"/>
    </location>
</feature>
<gene>
    <name evidence="2" type="ORF">Metal_1440</name>
</gene>
<dbReference type="PANTHER" id="PTHR38690">
    <property type="entry name" value="PROTEASE-RELATED"/>
    <property type="match status" value="1"/>
</dbReference>
<dbReference type="eggNOG" id="COG3164">
    <property type="taxonomic scope" value="Bacteria"/>
</dbReference>
<dbReference type="STRING" id="686340.Metal_1440"/>
<keyword evidence="3" id="KW-1185">Reference proteome</keyword>
<evidence type="ECO:0000259" key="1">
    <source>
        <dbReference type="Pfam" id="PF13116"/>
    </source>
</evidence>
<dbReference type="InterPro" id="IPR011836">
    <property type="entry name" value="YhdP"/>
</dbReference>
<evidence type="ECO:0000313" key="2">
    <source>
        <dbReference type="EMBL" id="EIC29225.1"/>
    </source>
</evidence>
<proteinExistence type="predicted"/>
<dbReference type="InterPro" id="IPR025263">
    <property type="entry name" value="YhdP_central"/>
</dbReference>
<organism evidence="2 3">
    <name type="scientific">Methylomicrobium album BG8</name>
    <dbReference type="NCBI Taxonomy" id="686340"/>
    <lineage>
        <taxon>Bacteria</taxon>
        <taxon>Pseudomonadati</taxon>
        <taxon>Pseudomonadota</taxon>
        <taxon>Gammaproteobacteria</taxon>
        <taxon>Methylococcales</taxon>
        <taxon>Methylococcaceae</taxon>
        <taxon>Methylomicrobium</taxon>
    </lineage>
</organism>
<name>H8GKA1_METAL</name>
<dbReference type="NCBIfam" id="TIGR02099">
    <property type="entry name" value="YhdP family protein"/>
    <property type="match status" value="1"/>
</dbReference>
<evidence type="ECO:0000313" key="3">
    <source>
        <dbReference type="Proteomes" id="UP000005090"/>
    </source>
</evidence>
<dbReference type="HOGENOM" id="CLU_003522_4_0_6"/>
<protein>
    <submittedName>
        <fullName evidence="2">TIGR02099 family protein</fullName>
    </submittedName>
</protein>
<dbReference type="RefSeq" id="WP_005370927.1">
    <property type="nucleotide sequence ID" value="NZ_CM001475.1"/>
</dbReference>
<dbReference type="PANTHER" id="PTHR38690:SF1">
    <property type="entry name" value="PROTEASE"/>
    <property type="match status" value="1"/>
</dbReference>
<reference evidence="2 3" key="1">
    <citation type="journal article" date="2013" name="Genome Announc.">
        <title>Genome Sequence of the Obligate Gammaproteobacterial Methanotroph Methylomicrobium album Strain BG8.</title>
        <authorList>
            <person name="Kits K.D."/>
            <person name="Kalyuzhnaya M.G."/>
            <person name="Klotz M.G."/>
            <person name="Jetten M.S."/>
            <person name="Op den Camp H.J."/>
            <person name="Vuilleumier S."/>
            <person name="Bringel F."/>
            <person name="Dispirito A.A."/>
            <person name="Murrell J.C."/>
            <person name="Bruce D."/>
            <person name="Cheng J.F."/>
            <person name="Copeland A."/>
            <person name="Goodwin L."/>
            <person name="Hauser L."/>
            <person name="Lajus A."/>
            <person name="Land M.L."/>
            <person name="Lapidus A."/>
            <person name="Lucas S."/>
            <person name="Medigue C."/>
            <person name="Pitluck S."/>
            <person name="Woyke T."/>
            <person name="Zeytun A."/>
            <person name="Stein L.Y."/>
        </authorList>
    </citation>
    <scope>NUCLEOTIDE SEQUENCE [LARGE SCALE GENOMIC DNA]</scope>
    <source>
        <strain evidence="2 3">BG8</strain>
    </source>
</reference>
<accession>H8GKA1</accession>
<dbReference type="Proteomes" id="UP000005090">
    <property type="component" value="Chromosome"/>
</dbReference>
<sequence length="1272" mass="140144">MIRHVSRAARHLLFWGLIAAALGMTGVRLALSGVEGYKARLASRVGVMVGAPVTIGRLGARMRGFSPEVVLSDIGIASIASAERNAIELREIRLGIHLLKAALKRDLLASSWVTLVGAKLTVKRNADGKLSIAGLREGEGDPLWLLETGKYEVLDSDIAWQDEQKQGRPLTFESVDMALINEGDRHRLNVLMRLPEKFGETLRVSVDFAGNLFDFKNLQGRAFLEGRNLNLPEWVTLDLPMAITVASGHGDLRIWSDWRQTQAVAVNAQADIRGLRLNRPGTEPFVAEQLQSRFYLGLSERQWQLNLKEFVLKTRERDEIKTWPDAVLSIKNAGGQEKAARRMALYAERLELQEAALLGRFLLPKENAAAKSLRDFNPKGELRDFALFADFDRQILSVNGGFNQAGFAAVGALPGLENLSGRIRGNRQQGAIELAGEDAVFHAPGLFREPLPLDRVAGTVQWRHTDEGLSIASPLLTLESRGIKTDSRLQFSVPDEGGEPFIDLQSRFSCSDVKVISRYLPAKSIASGVVDWLDHAFVKGSIPKGGFLLYGNPGDFPFTGSEGVFEVLFDAENVELAYQSGWPNLTGAAAEVLFYRQSLNVAVRQGAFYGVAVKQGDVVIRSLEAAGKLAIKGELEGDIGQALEFVRNSPLAERTNAFLRIAAPQGKAKFNLNLEIPLENGGGYRTDVEAQFKDAVLGLKSPALTLKNLTGNLKFDGKGVYGDSLTASFLDRPVKINLDTDGFKTEVRADGRAGIEALRIKLDMPWLDFARGEAAYRLALRLPHTEGKPTLTAQSDLNGVRLDLPDMLAKPANQQKPLSIAFEFDDRNTALVQLHYGNDFSAALKIGLNKPHVESGHILLGDGRAEPRSEPGLLLEIHRDRLQLRDWIRLTGTPSSGQKSKFDVAQIKVHGGQGLWGETGLGRFDLDLRRSDAYWEGSIDTAILKGRVKLPADLQGPERIELNLDRLDVFALTRFRLEDEGRGEARDYFPRLSVRSAKTFWNEADLGRFVLDTERVEDGLSFDRFELQGKDQRLALTGSWKSAGGRSQTRARGRLELVKGGSLFARLGINKDLTETSGVIDFDLNWQAPPYRFALADLEGAADVDFKSGRILSIEPGFGRVLGILAMAQWFKRLQLDFSDVYQEGLTFNSIKGRFNLAYGKAVTDDLVVDAVPAKISIVGETDFVNRTLDHVVTVTPKSADAVPIAGTIMGKFAALIDKTITGTEHEGFFFGSQYRVKGSWENAEILTLHEKEGLLQKTWSGITDFPSLLQK</sequence>
<dbReference type="AlphaFoldDB" id="H8GKA1"/>
<dbReference type="EMBL" id="CM001475">
    <property type="protein sequence ID" value="EIC29225.1"/>
    <property type="molecule type" value="Genomic_DNA"/>
</dbReference>
<dbReference type="Pfam" id="PF13116">
    <property type="entry name" value="YhdP"/>
    <property type="match status" value="1"/>
</dbReference>